<name>A0A9Q4ZK82_RHOHA</name>
<evidence type="ECO:0000256" key="2">
    <source>
        <dbReference type="PROSITE-ProRule" id="PRU01248"/>
    </source>
</evidence>
<evidence type="ECO:0000256" key="1">
    <source>
        <dbReference type="ARBA" id="ARBA00023125"/>
    </source>
</evidence>
<comment type="caution">
    <text evidence="5">The sequence shown here is derived from an EMBL/GenBank/DDBJ whole genome shotgun (WGS) entry which is preliminary data.</text>
</comment>
<feature type="compositionally biased region" description="Polar residues" evidence="3">
    <location>
        <begin position="173"/>
        <end position="186"/>
    </location>
</feature>
<gene>
    <name evidence="5" type="ORF">GS882_08290</name>
</gene>
<accession>A0A9Q4ZK82</accession>
<dbReference type="InterPro" id="IPR044068">
    <property type="entry name" value="CB"/>
</dbReference>
<dbReference type="Proteomes" id="UP000603463">
    <property type="component" value="Unassembled WGS sequence"/>
</dbReference>
<dbReference type="InterPro" id="IPR010998">
    <property type="entry name" value="Integrase_recombinase_N"/>
</dbReference>
<dbReference type="AlphaFoldDB" id="A0A9Q4ZK82"/>
<evidence type="ECO:0000256" key="3">
    <source>
        <dbReference type="SAM" id="MobiDB-lite"/>
    </source>
</evidence>
<sequence>MASIRVRTRKDGTVYYSVLYRHNGKQTSATYYTPDDAERVKALIEQVGPTKALEIMGATERVSGEQTVTQWISHHIDHLTGIEEATRSRYRRYLELDIDPVMGALPLSAVTETTVAQFIQALTDAKASGKTIKNKHGFLSGALQGAVRAGHLVANPCEGRRLPRADAGKDNATFLTPRNSRSSGMP</sequence>
<organism evidence="5 6">
    <name type="scientific">Rhodococcus hoagii</name>
    <name type="common">Corynebacterium equii</name>
    <dbReference type="NCBI Taxonomy" id="43767"/>
    <lineage>
        <taxon>Bacteria</taxon>
        <taxon>Bacillati</taxon>
        <taxon>Actinomycetota</taxon>
        <taxon>Actinomycetes</taxon>
        <taxon>Mycobacteriales</taxon>
        <taxon>Nocardiaceae</taxon>
        <taxon>Prescottella</taxon>
    </lineage>
</organism>
<feature type="region of interest" description="Disordered" evidence="3">
    <location>
        <begin position="160"/>
        <end position="186"/>
    </location>
</feature>
<dbReference type="SUPFAM" id="SSF56349">
    <property type="entry name" value="DNA breaking-rejoining enzymes"/>
    <property type="match status" value="1"/>
</dbReference>
<dbReference type="GO" id="GO:0003677">
    <property type="term" value="F:DNA binding"/>
    <property type="evidence" value="ECO:0007669"/>
    <property type="project" value="UniProtKB-UniRule"/>
</dbReference>
<dbReference type="PROSITE" id="PS51900">
    <property type="entry name" value="CB"/>
    <property type="match status" value="1"/>
</dbReference>
<evidence type="ECO:0000259" key="4">
    <source>
        <dbReference type="PROSITE" id="PS51900"/>
    </source>
</evidence>
<dbReference type="InterPro" id="IPR011010">
    <property type="entry name" value="DNA_brk_join_enz"/>
</dbReference>
<feature type="compositionally biased region" description="Basic and acidic residues" evidence="3">
    <location>
        <begin position="160"/>
        <end position="169"/>
    </location>
</feature>
<evidence type="ECO:0000313" key="6">
    <source>
        <dbReference type="Proteomes" id="UP000603463"/>
    </source>
</evidence>
<reference evidence="5" key="1">
    <citation type="journal article" date="2020" name="Environ. Microbiol.">
        <title>The novel and transferable erm(51) gene confers Macrolides, Lincosamides, and Streptogramins B (MLSB) resistance to clonal Rhodococcus equi in the environment.</title>
        <authorList>
            <person name="Huber L."/>
            <person name="Giguere S."/>
            <person name="Slovis N.M."/>
            <person name="Alvarez-Narvaez S."/>
            <person name="Hart K.A."/>
            <person name="Greiter M."/>
            <person name="Morris E.R.A."/>
            <person name="Cohen N.D."/>
        </authorList>
    </citation>
    <scope>NUCLEOTIDE SEQUENCE</scope>
    <source>
        <strain evidence="5">Lh_116_1</strain>
    </source>
</reference>
<feature type="domain" description="Core-binding (CB)" evidence="4">
    <location>
        <begin position="66"/>
        <end position="147"/>
    </location>
</feature>
<dbReference type="EMBL" id="WVBC01000030">
    <property type="protein sequence ID" value="NKT78101.1"/>
    <property type="molecule type" value="Genomic_DNA"/>
</dbReference>
<protein>
    <recommendedName>
        <fullName evidence="4">Core-binding (CB) domain-containing protein</fullName>
    </recommendedName>
</protein>
<dbReference type="Gene3D" id="1.10.150.130">
    <property type="match status" value="1"/>
</dbReference>
<evidence type="ECO:0000313" key="5">
    <source>
        <dbReference type="EMBL" id="NKT78101.1"/>
    </source>
</evidence>
<keyword evidence="1 2" id="KW-0238">DNA-binding</keyword>
<proteinExistence type="predicted"/>